<dbReference type="NCBIfam" id="TIGR02727">
    <property type="entry name" value="MTHFS_bact"/>
    <property type="match status" value="1"/>
</dbReference>
<keyword evidence="4" id="KW-0479">Metal-binding</keyword>
<reference evidence="5 6" key="1">
    <citation type="submission" date="2021-08" db="EMBL/GenBank/DDBJ databases">
        <title>Helicobacter spp. isolated from feces of Anatolian Ground Squirrel (Spermophilus xanthoprymnus) in Turkey.</title>
        <authorList>
            <person name="Aydin F."/>
            <person name="Abay S."/>
            <person name="Kayman T."/>
            <person name="Karakaya E."/>
            <person name="Saticioglu I.B."/>
        </authorList>
    </citation>
    <scope>NUCLEOTIDE SEQUENCE [LARGE SCALE GENOMIC DNA]</scope>
    <source>
        <strain evidence="5 6">Faydin-H70</strain>
    </source>
</reference>
<keyword evidence="2 4" id="KW-0547">Nucleotide-binding</keyword>
<dbReference type="Proteomes" id="UP000700059">
    <property type="component" value="Unassembled WGS sequence"/>
</dbReference>
<keyword evidence="3 4" id="KW-0067">ATP-binding</keyword>
<keyword evidence="5" id="KW-0436">Ligase</keyword>
<proteinExistence type="inferred from homology"/>
<evidence type="ECO:0000313" key="6">
    <source>
        <dbReference type="Proteomes" id="UP000700059"/>
    </source>
</evidence>
<dbReference type="Gene3D" id="3.40.50.10420">
    <property type="entry name" value="NagB/RpiA/CoA transferase-like"/>
    <property type="match status" value="1"/>
</dbReference>
<protein>
    <recommendedName>
        <fullName evidence="4">5-formyltetrahydrofolate cyclo-ligase</fullName>
        <ecNumber evidence="4">6.3.3.2</ecNumber>
    </recommendedName>
</protein>
<dbReference type="SUPFAM" id="SSF100950">
    <property type="entry name" value="NagB/RpiA/CoA transferase-like"/>
    <property type="match status" value="1"/>
</dbReference>
<gene>
    <name evidence="5" type="ORF">K4G57_02965</name>
</gene>
<dbReference type="InterPro" id="IPR024185">
    <property type="entry name" value="FTHF_cligase-like_sf"/>
</dbReference>
<sequence>MACFSHYFTLLQREKMSNLKSNYRKVFKDNLTKISQKNNTIWLDYRIQSFLKIHLKHLLSKHKGKRPITILFYYPLPIEFDIRKLLHFYKLQKKIQIFLPFMQGISFKIVKYRLPIQKRAFGVFESSNSSFKISRLDYAIVPVIGIDKTFRRIGFGKGMYDRFFSTLKTKPQTIFICRALNLTQCVITQSYDLQANTFITPFACLRFKDMNNGNMGSHKFYSLRSSRGWR</sequence>
<comment type="similarity">
    <text evidence="1 4">Belongs to the 5-formyltetrahydrofolate cyclo-ligase family.</text>
</comment>
<dbReference type="EC" id="6.3.3.2" evidence="4"/>
<dbReference type="Pfam" id="PF01812">
    <property type="entry name" value="5-FTHF_cyc-lig"/>
    <property type="match status" value="1"/>
</dbReference>
<dbReference type="PANTHER" id="PTHR23407">
    <property type="entry name" value="ATPASE INHIBITOR/5-FORMYLTETRAHYDROFOLATE CYCLO-LIGASE"/>
    <property type="match status" value="1"/>
</dbReference>
<keyword evidence="6" id="KW-1185">Reference proteome</keyword>
<evidence type="ECO:0000256" key="2">
    <source>
        <dbReference type="ARBA" id="ARBA00022741"/>
    </source>
</evidence>
<evidence type="ECO:0000313" key="5">
    <source>
        <dbReference type="EMBL" id="MBX7490437.1"/>
    </source>
</evidence>
<comment type="catalytic activity">
    <reaction evidence="4">
        <text>(6S)-5-formyl-5,6,7,8-tetrahydrofolate + ATP = (6R)-5,10-methenyltetrahydrofolate + ADP + phosphate</text>
        <dbReference type="Rhea" id="RHEA:10488"/>
        <dbReference type="ChEBI" id="CHEBI:30616"/>
        <dbReference type="ChEBI" id="CHEBI:43474"/>
        <dbReference type="ChEBI" id="CHEBI:57455"/>
        <dbReference type="ChEBI" id="CHEBI:57457"/>
        <dbReference type="ChEBI" id="CHEBI:456216"/>
        <dbReference type="EC" id="6.3.3.2"/>
    </reaction>
</comment>
<dbReference type="GO" id="GO:0030272">
    <property type="term" value="F:5-formyltetrahydrofolate cyclo-ligase activity"/>
    <property type="evidence" value="ECO:0007669"/>
    <property type="project" value="UniProtKB-EC"/>
</dbReference>
<dbReference type="EMBL" id="JAIGYQ010000003">
    <property type="protein sequence ID" value="MBX7490437.1"/>
    <property type="molecule type" value="Genomic_DNA"/>
</dbReference>
<comment type="cofactor">
    <cofactor evidence="4">
        <name>Mg(2+)</name>
        <dbReference type="ChEBI" id="CHEBI:18420"/>
    </cofactor>
</comment>
<dbReference type="PANTHER" id="PTHR23407:SF1">
    <property type="entry name" value="5-FORMYLTETRAHYDROFOLATE CYCLO-LIGASE"/>
    <property type="match status" value="1"/>
</dbReference>
<organism evidence="5 6">
    <name type="scientific">Helicobacter turcicus</name>
    <dbReference type="NCBI Taxonomy" id="2867412"/>
    <lineage>
        <taxon>Bacteria</taxon>
        <taxon>Pseudomonadati</taxon>
        <taxon>Campylobacterota</taxon>
        <taxon>Epsilonproteobacteria</taxon>
        <taxon>Campylobacterales</taxon>
        <taxon>Helicobacteraceae</taxon>
        <taxon>Helicobacter</taxon>
    </lineage>
</organism>
<keyword evidence="4" id="KW-0460">Magnesium</keyword>
<comment type="caution">
    <text evidence="5">The sequence shown here is derived from an EMBL/GenBank/DDBJ whole genome shotgun (WGS) entry which is preliminary data.</text>
</comment>
<name>A0ABS7JM27_9HELI</name>
<dbReference type="InterPro" id="IPR037171">
    <property type="entry name" value="NagB/RpiA_transferase-like"/>
</dbReference>
<dbReference type="InterPro" id="IPR002698">
    <property type="entry name" value="FTHF_cligase"/>
</dbReference>
<evidence type="ECO:0000256" key="4">
    <source>
        <dbReference type="RuleBase" id="RU361279"/>
    </source>
</evidence>
<evidence type="ECO:0000256" key="3">
    <source>
        <dbReference type="ARBA" id="ARBA00022840"/>
    </source>
</evidence>
<dbReference type="PIRSF" id="PIRSF006806">
    <property type="entry name" value="FTHF_cligase"/>
    <property type="match status" value="1"/>
</dbReference>
<evidence type="ECO:0000256" key="1">
    <source>
        <dbReference type="ARBA" id="ARBA00010638"/>
    </source>
</evidence>
<accession>A0ABS7JM27</accession>